<keyword evidence="2" id="KW-1185">Reference proteome</keyword>
<evidence type="ECO:0000313" key="2">
    <source>
        <dbReference type="Proteomes" id="UP000032046"/>
    </source>
</evidence>
<dbReference type="Proteomes" id="UP000032046">
    <property type="component" value="Unassembled WGS sequence"/>
</dbReference>
<accession>A0A0D0IYR2</accession>
<sequence>MIENEIIYDRIKGCLTAVALSDALNNLKLTTGKSFKSAFKFNPDYREKPVPEQYLQYYKGKNTTDKYLFLGFNGSPTMPPSNMMKALIDSMYALMMWKEDTQKSGIYVDPTAYLNMAIDMSPWIKSYWEQFESRICWSTAVAVGVLATWLFDYSKDINRDIKIVASSPLLALHLDDDEKDNARLIMKERTICGILAAVIRNLIIYNRHVDTADYLLIVSECALRDLWGDELTCNVIGKEALCDASNLSVPMYDFLFHMLDWSRNSIEKGSTCHGRMLYGGIRCSSIVGCVNGYESFPYKDMLKYVEVMPQIDELMTHVKTRFLNKTYFQ</sequence>
<comment type="caution">
    <text evidence="1">The sequence shown here is derived from an EMBL/GenBank/DDBJ whole genome shotgun (WGS) entry which is preliminary data.</text>
</comment>
<dbReference type="AlphaFoldDB" id="A0A0D0IYR2"/>
<evidence type="ECO:0000313" key="1">
    <source>
        <dbReference type="EMBL" id="KIP64777.1"/>
    </source>
</evidence>
<protein>
    <submittedName>
        <fullName evidence="1">Uncharacterized protein</fullName>
    </submittedName>
</protein>
<reference evidence="1 2" key="1">
    <citation type="submission" date="2015-01" db="EMBL/GenBank/DDBJ databases">
        <title>Comparative genomics of non-oral Prevotella species.</title>
        <authorList>
            <person name="Accetto T."/>
            <person name="Nograsek B."/>
            <person name="Avgustin G."/>
        </authorList>
    </citation>
    <scope>NUCLEOTIDE SEQUENCE [LARGE SCALE GENOMIC DNA]</scope>
    <source>
        <strain evidence="1 2">P5-119</strain>
    </source>
</reference>
<dbReference type="RefSeq" id="WP_042517321.1">
    <property type="nucleotide sequence ID" value="NZ_JXQK01000014.1"/>
</dbReference>
<organism evidence="1 2">
    <name type="scientific">Prevotella pectinovora</name>
    <dbReference type="NCBI Taxonomy" id="1602169"/>
    <lineage>
        <taxon>Bacteria</taxon>
        <taxon>Pseudomonadati</taxon>
        <taxon>Bacteroidota</taxon>
        <taxon>Bacteroidia</taxon>
        <taxon>Bacteroidales</taxon>
        <taxon>Prevotellaceae</taxon>
        <taxon>Prevotella</taxon>
    </lineage>
</organism>
<name>A0A0D0IYR2_9BACT</name>
<proteinExistence type="predicted"/>
<dbReference type="EMBL" id="JXQK01000014">
    <property type="protein sequence ID" value="KIP64777.1"/>
    <property type="molecule type" value="Genomic_DNA"/>
</dbReference>
<gene>
    <name evidence="1" type="ORF">ST44_00975</name>
</gene>